<evidence type="ECO:0000256" key="1">
    <source>
        <dbReference type="ARBA" id="ARBA00004589"/>
    </source>
</evidence>
<evidence type="ECO:0000256" key="9">
    <source>
        <dbReference type="SAM" id="SignalP"/>
    </source>
</evidence>
<keyword evidence="7" id="KW-1015">Disulfide bond</keyword>
<evidence type="ECO:0000256" key="6">
    <source>
        <dbReference type="ARBA" id="ARBA00022729"/>
    </source>
</evidence>
<evidence type="ECO:0000256" key="3">
    <source>
        <dbReference type="ARBA" id="ARBA00010031"/>
    </source>
</evidence>
<name>A0A8E2DWK0_9PEZI</name>
<dbReference type="GO" id="GO:0005576">
    <property type="term" value="C:extracellular region"/>
    <property type="evidence" value="ECO:0007669"/>
    <property type="project" value="UniProtKB-SubCell"/>
</dbReference>
<proteinExistence type="inferred from homology"/>
<feature type="signal peptide" evidence="9">
    <location>
        <begin position="1"/>
        <end position="19"/>
    </location>
</feature>
<comment type="subcellular location">
    <subcellularLocation>
        <location evidence="1">Membrane</location>
        <topology evidence="1">Lipid-anchor</topology>
        <topology evidence="1">GPI-anchor</topology>
    </subcellularLocation>
    <subcellularLocation>
        <location evidence="2">Secreted</location>
    </subcellularLocation>
</comment>
<feature type="chain" id="PRO_5034332140" description="CFEM domain-containing protein" evidence="9">
    <location>
        <begin position="20"/>
        <end position="156"/>
    </location>
</feature>
<gene>
    <name evidence="11" type="ORF">K432DRAFT_411090</name>
</gene>
<reference evidence="11 12" key="1">
    <citation type="journal article" date="2016" name="Nat. Commun.">
        <title>Ectomycorrhizal ecology is imprinted in the genome of the dominant symbiotic fungus Cenococcum geophilum.</title>
        <authorList>
            <consortium name="DOE Joint Genome Institute"/>
            <person name="Peter M."/>
            <person name="Kohler A."/>
            <person name="Ohm R.A."/>
            <person name="Kuo A."/>
            <person name="Krutzmann J."/>
            <person name="Morin E."/>
            <person name="Arend M."/>
            <person name="Barry K.W."/>
            <person name="Binder M."/>
            <person name="Choi C."/>
            <person name="Clum A."/>
            <person name="Copeland A."/>
            <person name="Grisel N."/>
            <person name="Haridas S."/>
            <person name="Kipfer T."/>
            <person name="LaButti K."/>
            <person name="Lindquist E."/>
            <person name="Lipzen A."/>
            <person name="Maire R."/>
            <person name="Meier B."/>
            <person name="Mihaltcheva S."/>
            <person name="Molinier V."/>
            <person name="Murat C."/>
            <person name="Poggeler S."/>
            <person name="Quandt C.A."/>
            <person name="Sperisen C."/>
            <person name="Tritt A."/>
            <person name="Tisserant E."/>
            <person name="Crous P.W."/>
            <person name="Henrissat B."/>
            <person name="Nehls U."/>
            <person name="Egli S."/>
            <person name="Spatafora J.W."/>
            <person name="Grigoriev I.V."/>
            <person name="Martin F.M."/>
        </authorList>
    </citation>
    <scope>NUCLEOTIDE SEQUENCE [LARGE SCALE GENOMIC DNA]</scope>
    <source>
        <strain evidence="11 12">CBS 459.81</strain>
    </source>
</reference>
<dbReference type="InterPro" id="IPR008427">
    <property type="entry name" value="Extracellular_membr_CFEM_dom"/>
</dbReference>
<keyword evidence="12" id="KW-1185">Reference proteome</keyword>
<evidence type="ECO:0000256" key="5">
    <source>
        <dbReference type="ARBA" id="ARBA00022622"/>
    </source>
</evidence>
<evidence type="ECO:0000256" key="8">
    <source>
        <dbReference type="ARBA" id="ARBA00023288"/>
    </source>
</evidence>
<organism evidence="11 12">
    <name type="scientific">Lepidopterella palustris CBS 459.81</name>
    <dbReference type="NCBI Taxonomy" id="1314670"/>
    <lineage>
        <taxon>Eukaryota</taxon>
        <taxon>Fungi</taxon>
        <taxon>Dikarya</taxon>
        <taxon>Ascomycota</taxon>
        <taxon>Pezizomycotina</taxon>
        <taxon>Dothideomycetes</taxon>
        <taxon>Pleosporomycetidae</taxon>
        <taxon>Mytilinidiales</taxon>
        <taxon>Argynnaceae</taxon>
        <taxon>Lepidopterella</taxon>
    </lineage>
</organism>
<keyword evidence="5" id="KW-0325">Glycoprotein</keyword>
<evidence type="ECO:0000313" key="11">
    <source>
        <dbReference type="EMBL" id="OCK73017.1"/>
    </source>
</evidence>
<protein>
    <recommendedName>
        <fullName evidence="10">CFEM domain-containing protein</fullName>
    </recommendedName>
</protein>
<dbReference type="GO" id="GO:0098552">
    <property type="term" value="C:side of membrane"/>
    <property type="evidence" value="ECO:0007669"/>
    <property type="project" value="UniProtKB-KW"/>
</dbReference>
<keyword evidence="6 9" id="KW-0732">Signal</keyword>
<accession>A0A8E2DWK0</accession>
<evidence type="ECO:0000256" key="7">
    <source>
        <dbReference type="ARBA" id="ARBA00023157"/>
    </source>
</evidence>
<dbReference type="Pfam" id="PF05730">
    <property type="entry name" value="CFEM"/>
    <property type="match status" value="1"/>
</dbReference>
<evidence type="ECO:0000313" key="12">
    <source>
        <dbReference type="Proteomes" id="UP000250266"/>
    </source>
</evidence>
<keyword evidence="8" id="KW-0449">Lipoprotein</keyword>
<evidence type="ECO:0000256" key="4">
    <source>
        <dbReference type="ARBA" id="ARBA00022525"/>
    </source>
</evidence>
<dbReference type="Proteomes" id="UP000250266">
    <property type="component" value="Unassembled WGS sequence"/>
</dbReference>
<dbReference type="AlphaFoldDB" id="A0A8E2DWK0"/>
<keyword evidence="5" id="KW-0336">GPI-anchor</keyword>
<evidence type="ECO:0000256" key="2">
    <source>
        <dbReference type="ARBA" id="ARBA00004613"/>
    </source>
</evidence>
<sequence length="156" mass="17345">MKLGVETTCLIFFATVASAQTVQSILAEIPACAQQCAISAVESSPCANDQTVACVCVNIQAIIPELTVHNHSIDNYPIDNNAAANLAFDDLLGGFADWKFYCSYKREPDFDFNKTHDLDSRIYYDIQHHHAYCYGGIAVVAVFAWFCKWIIVQVIQ</sequence>
<dbReference type="EMBL" id="KV746051">
    <property type="protein sequence ID" value="OCK73017.1"/>
    <property type="molecule type" value="Genomic_DNA"/>
</dbReference>
<keyword evidence="4" id="KW-0964">Secreted</keyword>
<feature type="domain" description="CFEM" evidence="10">
    <location>
        <begin position="26"/>
        <end position="59"/>
    </location>
</feature>
<keyword evidence="5" id="KW-0472">Membrane</keyword>
<evidence type="ECO:0000259" key="10">
    <source>
        <dbReference type="Pfam" id="PF05730"/>
    </source>
</evidence>
<comment type="similarity">
    <text evidence="3">Belongs to the RBT5 family.</text>
</comment>